<dbReference type="Proteomes" id="UP001631969">
    <property type="component" value="Unassembled WGS sequence"/>
</dbReference>
<keyword evidence="2" id="KW-1185">Reference proteome</keyword>
<dbReference type="EMBL" id="JBJURJ010000010">
    <property type="protein sequence ID" value="MFM9329897.1"/>
    <property type="molecule type" value="Genomic_DNA"/>
</dbReference>
<evidence type="ECO:0000313" key="2">
    <source>
        <dbReference type="Proteomes" id="UP001631969"/>
    </source>
</evidence>
<proteinExistence type="predicted"/>
<evidence type="ECO:0000313" key="1">
    <source>
        <dbReference type="EMBL" id="MFM9329897.1"/>
    </source>
</evidence>
<accession>A0ACC7P3K0</accession>
<name>A0ACC7P3K0_9BACL</name>
<protein>
    <submittedName>
        <fullName evidence="1">Uncharacterized protein</fullName>
    </submittedName>
</protein>
<reference evidence="1" key="1">
    <citation type="submission" date="2024-12" db="EMBL/GenBank/DDBJ databases">
        <authorList>
            <person name="Wu N."/>
        </authorList>
    </citation>
    <scope>NUCLEOTIDE SEQUENCE</scope>
    <source>
        <strain evidence="1">P15</strain>
    </source>
</reference>
<sequence length="651" mass="75093">MDQPSLQTSTEVWEFLLLHGGIDLKTYDLDIVNEMRGNLNIPLSKGKNNFRQDLIIHGVDVEHLIVAFFTAVAPFSSMMSDLLVQFEKSGAFKTTHNLKIKFDFNIKSTALEFDLEHFRSWQIQFIHALRPIYMYEVTSHILFQLYMDICTFLDVTGRNWNPNHQEVKRWINDYDSGFLPKYIVKFQPVGNEGFDSKFSILCDIWNQVWADCHYYNITRTTNVQIGKDADDYALYLLELLSDGWLKNFLFVLEAIHNKALAKIEDIDAEWLVQEQPKEWRQKFLLEAIQFMSSLLERIPRTLRNKSMLTRELLSFLELPVWKKRYDLYAAWISTQIMIAMDPNMTYIHENGVVTFSFSRNHLATSRKYEPTLELWSEVRSPLANPLGKSRQNSIQPDYSLLSDIGDAERSTLLVVECKQYRRAVSKSFADALNDYARGRPNAKVLIVNYGKGSSDIASRIDPQFYSRVKVIHEMCPNSSAAIQEFQDYLKKTINQACSESYQSTIMNSPEQVTTPLPLKVMLTWGEKPYDLDLHLKIVTRDTDSIVNIDYLNKGKSEDSPWVALERDEQKGFGPEEMLVFQWIPGGVYHFSVNNFSKTPSIAQSGAKVSVFVYGYPSIEISCPVEGSGESWEVFSFDSVKSQLRIYNRLGS</sequence>
<gene>
    <name evidence="1" type="ORF">ACI1P1_16500</name>
</gene>
<organism evidence="1 2">
    <name type="scientific">Paenibacillus mesotrionivorans</name>
    <dbReference type="NCBI Taxonomy" id="3160968"/>
    <lineage>
        <taxon>Bacteria</taxon>
        <taxon>Bacillati</taxon>
        <taxon>Bacillota</taxon>
        <taxon>Bacilli</taxon>
        <taxon>Bacillales</taxon>
        <taxon>Paenibacillaceae</taxon>
        <taxon>Paenibacillus</taxon>
    </lineage>
</organism>
<comment type="caution">
    <text evidence="1">The sequence shown here is derived from an EMBL/GenBank/DDBJ whole genome shotgun (WGS) entry which is preliminary data.</text>
</comment>